<name>A0ABQ9FXK7_TEGGR</name>
<feature type="region of interest" description="Disordered" evidence="2">
    <location>
        <begin position="949"/>
        <end position="995"/>
    </location>
</feature>
<feature type="coiled-coil region" evidence="1">
    <location>
        <begin position="172"/>
        <end position="221"/>
    </location>
</feature>
<feature type="compositionally biased region" description="Low complexity" evidence="2">
    <location>
        <begin position="57"/>
        <end position="68"/>
    </location>
</feature>
<sequence>MADSPAAIEKGKKPRKASLKKTEAETVTEPEKMSTEQSSENGESQPPSVAEESQDATTSDDTVVTKVTTTEEKTEFTSLEMIDDEEFQYNPPTKDNTLPDLYRLMETLESGETPLETDKEPPSLFTVPEHEQSYSKISELKLEIEKSEMKPYLDHFEEGVKDDVVMLGSISLEEVQDEEKRLRDEHIRYLDQEAQRKLEQKEEIQEREEEAKRRMAAYTKERRTEIAKREAILKQKEKLLMDRLHRAFRRAESHLISTLESRKGEVKTFFGDLMLADGQFGGSRGRRWKVEWDKTPQPIQIKLKCLRGVRDKLPGGRYVLMVSLYDRLGGHPLRWSKLKGQMWGGATLPLTHDGKFYNVEIKLDQSMFTVLPSQASLRPGMVLMYELFLLRGAVLATDRVVGWGCFPICDAQFDVIEGKYKCPFLRGEIDTNLTKHEKIEELISSDLDHWLCNMYFEIVKLPRYHAGQNEIEVELQFSSGLIGHPDRVNIGNEEYKDGEKPIPGSVASIQSDSLSAASITSPTDTEYYTDGQRSVATTVATTSKVRLAEGKNKNDLIPTTIGSRLIHRDRKLDLLIDESSDDSDDESSADNYKYNPVDIYHNKLYTMLPKTHILTPAKNKKQLTRVEQLEQHSFAVQPEFACKGRLARSNHEKLQYVGRQFLAELGLSQWRSREFWGMMLMFIVVFFLRMFNFFPYTIELNYQSTLLRTREEIGVVWLGPTMNILVFSFLVFFCWINQKLFGLFPDIGCKFIIAFGIFTFLDPLLILMVDCILQRYEQGSTEPIADCAKLYWHFYRAEGSGLAGIFITAFLYTFCMFMTASIIYMYFLRLHNNGRLLDVFWRLHGKEEKFFIPYDLEVSNQELNYIIEESIWDENGVERKEYVQGRMEITTHVSVHTIHLDGLRELYRHFLRLPDGAIVEVFGDIGIPGMDKDVKKALEKGSKGLENLMGSMGSVPNVRGRRTVNTRSGFHADRDYDTSPTPSSSGSYPEKKKML</sequence>
<keyword evidence="1" id="KW-0175">Coiled coil</keyword>
<keyword evidence="3" id="KW-1133">Transmembrane helix</keyword>
<protein>
    <submittedName>
        <fullName evidence="4">Uncharacterized protein</fullName>
    </submittedName>
</protein>
<keyword evidence="5" id="KW-1185">Reference proteome</keyword>
<feature type="region of interest" description="Disordered" evidence="2">
    <location>
        <begin position="110"/>
        <end position="132"/>
    </location>
</feature>
<keyword evidence="3" id="KW-0812">Transmembrane</keyword>
<proteinExistence type="predicted"/>
<feature type="transmembrane region" description="Helical" evidence="3">
    <location>
        <begin position="747"/>
        <end position="769"/>
    </location>
</feature>
<feature type="compositionally biased region" description="Basic and acidic residues" evidence="2">
    <location>
        <begin position="20"/>
        <end position="34"/>
    </location>
</feature>
<dbReference type="EMBL" id="JARBDR010000018">
    <property type="protein sequence ID" value="KAJ8321997.1"/>
    <property type="molecule type" value="Genomic_DNA"/>
</dbReference>
<feature type="compositionally biased region" description="Low complexity" evidence="2">
    <location>
        <begin position="978"/>
        <end position="988"/>
    </location>
</feature>
<evidence type="ECO:0000256" key="2">
    <source>
        <dbReference type="SAM" id="MobiDB-lite"/>
    </source>
</evidence>
<feature type="transmembrane region" description="Helical" evidence="3">
    <location>
        <begin position="802"/>
        <end position="827"/>
    </location>
</feature>
<reference evidence="4 5" key="1">
    <citation type="submission" date="2022-12" db="EMBL/GenBank/DDBJ databases">
        <title>Chromosome-level genome of Tegillarca granosa.</title>
        <authorList>
            <person name="Kim J."/>
        </authorList>
    </citation>
    <scope>NUCLEOTIDE SEQUENCE [LARGE SCALE GENOMIC DNA]</scope>
    <source>
        <strain evidence="4">Teg-2019</strain>
        <tissue evidence="4">Adductor muscle</tissue>
    </source>
</reference>
<evidence type="ECO:0000256" key="1">
    <source>
        <dbReference type="SAM" id="Coils"/>
    </source>
</evidence>
<dbReference type="Proteomes" id="UP001217089">
    <property type="component" value="Unassembled WGS sequence"/>
</dbReference>
<evidence type="ECO:0000256" key="3">
    <source>
        <dbReference type="SAM" id="Phobius"/>
    </source>
</evidence>
<comment type="caution">
    <text evidence="4">The sequence shown here is derived from an EMBL/GenBank/DDBJ whole genome shotgun (WGS) entry which is preliminary data.</text>
</comment>
<organism evidence="4 5">
    <name type="scientific">Tegillarca granosa</name>
    <name type="common">Malaysian cockle</name>
    <name type="synonym">Anadara granosa</name>
    <dbReference type="NCBI Taxonomy" id="220873"/>
    <lineage>
        <taxon>Eukaryota</taxon>
        <taxon>Metazoa</taxon>
        <taxon>Spiralia</taxon>
        <taxon>Lophotrochozoa</taxon>
        <taxon>Mollusca</taxon>
        <taxon>Bivalvia</taxon>
        <taxon>Autobranchia</taxon>
        <taxon>Pteriomorphia</taxon>
        <taxon>Arcoida</taxon>
        <taxon>Arcoidea</taxon>
        <taxon>Arcidae</taxon>
        <taxon>Tegillarca</taxon>
    </lineage>
</organism>
<evidence type="ECO:0000313" key="4">
    <source>
        <dbReference type="EMBL" id="KAJ8321997.1"/>
    </source>
</evidence>
<dbReference type="PANTHER" id="PTHR33862">
    <property type="entry name" value="OROFACIAL CLEFT 1 CANDIDATE GENE 1 PROTEIN"/>
    <property type="match status" value="1"/>
</dbReference>
<feature type="compositionally biased region" description="Polar residues" evidence="2">
    <location>
        <begin position="35"/>
        <end position="47"/>
    </location>
</feature>
<feature type="transmembrane region" description="Helical" evidence="3">
    <location>
        <begin position="714"/>
        <end position="735"/>
    </location>
</feature>
<dbReference type="PANTHER" id="PTHR33862:SF3">
    <property type="entry name" value="OROFACIAL CLEFT 1 CANDIDATE GENE 1 PROTEIN"/>
    <property type="match status" value="1"/>
</dbReference>
<evidence type="ECO:0000313" key="5">
    <source>
        <dbReference type="Proteomes" id="UP001217089"/>
    </source>
</evidence>
<gene>
    <name evidence="4" type="ORF">KUTeg_000468</name>
</gene>
<keyword evidence="3" id="KW-0472">Membrane</keyword>
<accession>A0ABQ9FXK7</accession>
<feature type="transmembrane region" description="Helical" evidence="3">
    <location>
        <begin position="675"/>
        <end position="694"/>
    </location>
</feature>
<feature type="region of interest" description="Disordered" evidence="2">
    <location>
        <begin position="1"/>
        <end position="71"/>
    </location>
</feature>
<dbReference type="InterPro" id="IPR031390">
    <property type="entry name" value="OFCC1"/>
</dbReference>